<keyword evidence="3" id="KW-1185">Reference proteome</keyword>
<proteinExistence type="predicted"/>
<accession>A0A9W7ZJX2</accession>
<evidence type="ECO:0000313" key="3">
    <source>
        <dbReference type="Proteomes" id="UP001150538"/>
    </source>
</evidence>
<comment type="caution">
    <text evidence="2">The sequence shown here is derived from an EMBL/GenBank/DDBJ whole genome shotgun (WGS) entry which is preliminary data.</text>
</comment>
<evidence type="ECO:0000313" key="2">
    <source>
        <dbReference type="EMBL" id="KAJ1909408.1"/>
    </source>
</evidence>
<protein>
    <recommendedName>
        <fullName evidence="4">Reverse transcriptase domain-containing protein</fullName>
    </recommendedName>
</protein>
<dbReference type="OrthoDB" id="5764351at2759"/>
<name>A0A9W7ZJX2_9FUNG</name>
<reference evidence="2" key="1">
    <citation type="submission" date="2022-07" db="EMBL/GenBank/DDBJ databases">
        <title>Phylogenomic reconstructions and comparative analyses of Kickxellomycotina fungi.</title>
        <authorList>
            <person name="Reynolds N.K."/>
            <person name="Stajich J.E."/>
            <person name="Barry K."/>
            <person name="Grigoriev I.V."/>
            <person name="Crous P."/>
            <person name="Smith M.E."/>
        </authorList>
    </citation>
    <scope>NUCLEOTIDE SEQUENCE</scope>
    <source>
        <strain evidence="2">NBRC 100468</strain>
    </source>
</reference>
<evidence type="ECO:0000256" key="1">
    <source>
        <dbReference type="SAM" id="MobiDB-lite"/>
    </source>
</evidence>
<dbReference type="AlphaFoldDB" id="A0A9W7ZJX2"/>
<feature type="region of interest" description="Disordered" evidence="1">
    <location>
        <begin position="641"/>
        <end position="678"/>
    </location>
</feature>
<evidence type="ECO:0008006" key="4">
    <source>
        <dbReference type="Google" id="ProtNLM"/>
    </source>
</evidence>
<organism evidence="2 3">
    <name type="scientific">Mycoemilia scoparia</name>
    <dbReference type="NCBI Taxonomy" id="417184"/>
    <lineage>
        <taxon>Eukaryota</taxon>
        <taxon>Fungi</taxon>
        <taxon>Fungi incertae sedis</taxon>
        <taxon>Zoopagomycota</taxon>
        <taxon>Kickxellomycotina</taxon>
        <taxon>Kickxellomycetes</taxon>
        <taxon>Kickxellales</taxon>
        <taxon>Kickxellaceae</taxon>
        <taxon>Mycoemilia</taxon>
    </lineage>
</organism>
<sequence length="678" mass="73051">MDDTAVCLSSMRYFPLLKSALDDYCVGSNAAFNINKTELLLVGEHPDSDISQSGITPIPDGKPIRYLGGYIGNKVDWPALARSFLDEVYQHAVKVAPLGASPASRACIIATYSISKLVYVSHLIPFENALLQDTDSKIQKLLWDRSKPWLNKDILSLPTRGGGFSLPCLHHIVLSGQIQFAHRFCILAAASAVPGSSPSPSPFWFHALMFCWLSDVCRPGSTAPLFLKQCPAISKAALLNPFVQSIDGCHIRPLTWPPALFEAFKVVAHKGCLSSALSALAPSSTSSTSAPLLGLALPNLRGPDWCSLLSAARFLPEVLPPLTVDSSSIVSGALRASGGHKASLLAEFVDATVDILAPHAADYSRGSYTDHLLINNNGTTLPFRNWASTHAARKAILGPITAPKAPLVRLPACLRPSSSSRCSDRSPLASLLWSACQALQILSQARATLFRMLHGHVPFRLDSSRSCPCSPGSLETADYCMNQCVFHKPFRTAIFAAWFRIAKAIRPLCCDLLGIPLNTVPPLPDIASLLEPLAGELIPSPDPPIWRVAPASSWSCLPSSVSPLAKSFQALWTLGSAAVAHLQWMSRNDLAYRGCRWSTECLLSTYTNYLRQFAHVLVPDRDTRRFLLGCLFHLLPLAPASGDSPSSLESPPQVSSPPALAHAPQSSAPAVDLGHRPP</sequence>
<feature type="compositionally biased region" description="Polar residues" evidence="1">
    <location>
        <begin position="643"/>
        <end position="653"/>
    </location>
</feature>
<gene>
    <name evidence="2" type="ORF">H4219_006408</name>
</gene>
<dbReference type="Proteomes" id="UP001150538">
    <property type="component" value="Unassembled WGS sequence"/>
</dbReference>
<dbReference type="EMBL" id="JANBPU010000755">
    <property type="protein sequence ID" value="KAJ1909408.1"/>
    <property type="molecule type" value="Genomic_DNA"/>
</dbReference>